<keyword evidence="4" id="KW-0418">Kinase</keyword>
<reference evidence="4 5" key="1">
    <citation type="submission" date="2016-11" db="EMBL/GenBank/DDBJ databases">
        <authorList>
            <person name="Jaros S."/>
            <person name="Januszkiewicz K."/>
            <person name="Wedrychowicz H."/>
        </authorList>
    </citation>
    <scope>NUCLEOTIDE SEQUENCE [LARGE SCALE GENOMIC DNA]</scope>
    <source>
        <strain evidence="4 5">CGMCC 4.2025</strain>
    </source>
</reference>
<dbReference type="OrthoDB" id="3853431at2"/>
<accession>A0A1M7FRD7</accession>
<dbReference type="RefSeq" id="WP_073498153.1">
    <property type="nucleotide sequence ID" value="NZ_FRBI01000008.1"/>
</dbReference>
<evidence type="ECO:0000259" key="3">
    <source>
        <dbReference type="Pfam" id="PF13581"/>
    </source>
</evidence>
<keyword evidence="1" id="KW-0723">Serine/threonine-protein kinase</keyword>
<dbReference type="EMBL" id="FRBI01000008">
    <property type="protein sequence ID" value="SHM06651.1"/>
    <property type="molecule type" value="Genomic_DNA"/>
</dbReference>
<gene>
    <name evidence="4" type="ORF">SAMN05216499_10836</name>
</gene>
<dbReference type="InterPro" id="IPR036890">
    <property type="entry name" value="HATPase_C_sf"/>
</dbReference>
<dbReference type="CDD" id="cd16936">
    <property type="entry name" value="HATPase_RsbW-like"/>
    <property type="match status" value="1"/>
</dbReference>
<dbReference type="GO" id="GO:0004674">
    <property type="term" value="F:protein serine/threonine kinase activity"/>
    <property type="evidence" value="ECO:0007669"/>
    <property type="project" value="UniProtKB-KW"/>
</dbReference>
<evidence type="ECO:0000256" key="2">
    <source>
        <dbReference type="SAM" id="MobiDB-lite"/>
    </source>
</evidence>
<organism evidence="4 5">
    <name type="scientific">Actinacidiphila paucisporea</name>
    <dbReference type="NCBI Taxonomy" id="310782"/>
    <lineage>
        <taxon>Bacteria</taxon>
        <taxon>Bacillati</taxon>
        <taxon>Actinomycetota</taxon>
        <taxon>Actinomycetes</taxon>
        <taxon>Kitasatosporales</taxon>
        <taxon>Streptomycetaceae</taxon>
        <taxon>Actinacidiphila</taxon>
    </lineage>
</organism>
<keyword evidence="5" id="KW-1185">Reference proteome</keyword>
<sequence>MGEGSLKAVGWAKSFPVSGGVKAGRQWARRHLESLPWTRDAPETVDAIVLTVSELITNAHVHAHSGAQLVLAWDSRCLHVSVHDSGSGEPVPPSQDPDRTSGRGLILMDALADSWETRHQADGKTVTACFSPPDRPDPHGSGTR</sequence>
<dbReference type="InterPro" id="IPR050267">
    <property type="entry name" value="Anti-sigma-factor_SerPK"/>
</dbReference>
<dbReference type="InterPro" id="IPR003594">
    <property type="entry name" value="HATPase_dom"/>
</dbReference>
<dbReference type="Proteomes" id="UP000184111">
    <property type="component" value="Unassembled WGS sequence"/>
</dbReference>
<feature type="region of interest" description="Disordered" evidence="2">
    <location>
        <begin position="121"/>
        <end position="144"/>
    </location>
</feature>
<keyword evidence="4" id="KW-0808">Transferase</keyword>
<dbReference type="STRING" id="310782.SAMN05216499_10836"/>
<dbReference type="PANTHER" id="PTHR35526:SF3">
    <property type="entry name" value="ANTI-SIGMA-F FACTOR RSBW"/>
    <property type="match status" value="1"/>
</dbReference>
<feature type="region of interest" description="Disordered" evidence="2">
    <location>
        <begin position="82"/>
        <end position="102"/>
    </location>
</feature>
<evidence type="ECO:0000313" key="5">
    <source>
        <dbReference type="Proteomes" id="UP000184111"/>
    </source>
</evidence>
<evidence type="ECO:0000313" key="4">
    <source>
        <dbReference type="EMBL" id="SHM06651.1"/>
    </source>
</evidence>
<evidence type="ECO:0000256" key="1">
    <source>
        <dbReference type="ARBA" id="ARBA00022527"/>
    </source>
</evidence>
<dbReference type="Gene3D" id="3.30.565.10">
    <property type="entry name" value="Histidine kinase-like ATPase, C-terminal domain"/>
    <property type="match status" value="1"/>
</dbReference>
<dbReference type="Pfam" id="PF13581">
    <property type="entry name" value="HATPase_c_2"/>
    <property type="match status" value="1"/>
</dbReference>
<dbReference type="SUPFAM" id="SSF55874">
    <property type="entry name" value="ATPase domain of HSP90 chaperone/DNA topoisomerase II/histidine kinase"/>
    <property type="match status" value="1"/>
</dbReference>
<feature type="domain" description="Histidine kinase/HSP90-like ATPase" evidence="3">
    <location>
        <begin position="41"/>
        <end position="129"/>
    </location>
</feature>
<dbReference type="AlphaFoldDB" id="A0A1M7FRD7"/>
<dbReference type="PANTHER" id="PTHR35526">
    <property type="entry name" value="ANTI-SIGMA-F FACTOR RSBW-RELATED"/>
    <property type="match status" value="1"/>
</dbReference>
<name>A0A1M7FRD7_9ACTN</name>
<proteinExistence type="predicted"/>
<protein>
    <submittedName>
        <fullName evidence="4">Anti-sigma regulatory factor (Ser/Thr protein kinase)</fullName>
    </submittedName>
</protein>